<evidence type="ECO:0000256" key="3">
    <source>
        <dbReference type="ARBA" id="ARBA00022475"/>
    </source>
</evidence>
<feature type="region of interest" description="Disordered" evidence="16">
    <location>
        <begin position="69"/>
        <end position="128"/>
    </location>
</feature>
<evidence type="ECO:0000256" key="7">
    <source>
        <dbReference type="ARBA" id="ARBA00022989"/>
    </source>
</evidence>
<dbReference type="EC" id="3.2.1.58" evidence="14"/>
<evidence type="ECO:0000256" key="6">
    <source>
        <dbReference type="ARBA" id="ARBA00022968"/>
    </source>
</evidence>
<dbReference type="InterPro" id="IPR050386">
    <property type="entry name" value="Glycosyl_hydrolase_5"/>
</dbReference>
<feature type="region of interest" description="Disordered" evidence="16">
    <location>
        <begin position="162"/>
        <end position="199"/>
    </location>
</feature>
<comment type="caution">
    <text evidence="19">The sequence shown here is derived from an EMBL/GenBank/DDBJ whole genome shotgun (WGS) entry which is preliminary data.</text>
</comment>
<reference evidence="19 20" key="1">
    <citation type="journal article" date="2021" name="Environ. Microbiol.">
        <title>Gene family expansions and transcriptome signatures uncover fungal adaptations to wood decay.</title>
        <authorList>
            <person name="Hage H."/>
            <person name="Miyauchi S."/>
            <person name="Viragh M."/>
            <person name="Drula E."/>
            <person name="Min B."/>
            <person name="Chaduli D."/>
            <person name="Navarro D."/>
            <person name="Favel A."/>
            <person name="Norest M."/>
            <person name="Lesage-Meessen L."/>
            <person name="Balint B."/>
            <person name="Merenyi Z."/>
            <person name="de Eugenio L."/>
            <person name="Morin E."/>
            <person name="Martinez A.T."/>
            <person name="Baldrian P."/>
            <person name="Stursova M."/>
            <person name="Martinez M.J."/>
            <person name="Novotny C."/>
            <person name="Magnuson J.K."/>
            <person name="Spatafora J.W."/>
            <person name="Maurice S."/>
            <person name="Pangilinan J."/>
            <person name="Andreopoulos W."/>
            <person name="LaButti K."/>
            <person name="Hundley H."/>
            <person name="Na H."/>
            <person name="Kuo A."/>
            <person name="Barry K."/>
            <person name="Lipzen A."/>
            <person name="Henrissat B."/>
            <person name="Riley R."/>
            <person name="Ahrendt S."/>
            <person name="Nagy L.G."/>
            <person name="Grigoriev I.V."/>
            <person name="Martin F."/>
            <person name="Rosso M.N."/>
        </authorList>
    </citation>
    <scope>NUCLEOTIDE SEQUENCE [LARGE SCALE GENOMIC DNA]</scope>
    <source>
        <strain evidence="19 20">CIRM-BRFM 1785</strain>
    </source>
</reference>
<evidence type="ECO:0000259" key="18">
    <source>
        <dbReference type="Pfam" id="PF00150"/>
    </source>
</evidence>
<dbReference type="PANTHER" id="PTHR31297">
    <property type="entry name" value="GLUCAN ENDO-1,6-BETA-GLUCOSIDASE B"/>
    <property type="match status" value="1"/>
</dbReference>
<comment type="catalytic activity">
    <reaction evidence="12">
        <text>Successive hydrolysis of beta-D-glucose units from the non-reducing ends of (1-&gt;3)-beta-D-glucans, releasing alpha-glucose.</text>
        <dbReference type="EC" id="3.2.1.58"/>
    </reaction>
</comment>
<evidence type="ECO:0000256" key="1">
    <source>
        <dbReference type="ARBA" id="ARBA00004401"/>
    </source>
</evidence>
<comment type="subcellular location">
    <subcellularLocation>
        <location evidence="1">Cell membrane</location>
        <topology evidence="1">Single-pass type II membrane protein</topology>
    </subcellularLocation>
</comment>
<gene>
    <name evidence="19" type="ORF">C8Q71DRAFT_734137</name>
</gene>
<dbReference type="GO" id="GO:0016787">
    <property type="term" value="F:hydrolase activity"/>
    <property type="evidence" value="ECO:0007669"/>
    <property type="project" value="UniProtKB-KW"/>
</dbReference>
<organism evidence="19 20">
    <name type="scientific">Rhodofomes roseus</name>
    <dbReference type="NCBI Taxonomy" id="34475"/>
    <lineage>
        <taxon>Eukaryota</taxon>
        <taxon>Fungi</taxon>
        <taxon>Dikarya</taxon>
        <taxon>Basidiomycota</taxon>
        <taxon>Agaricomycotina</taxon>
        <taxon>Agaricomycetes</taxon>
        <taxon>Polyporales</taxon>
        <taxon>Rhodofomes</taxon>
    </lineage>
</organism>
<comment type="function">
    <text evidence="13">Glucosidase involved in the degradation of cellulosic biomass. Active on lichenan.</text>
</comment>
<feature type="domain" description="Glycoside hydrolase family 5" evidence="18">
    <location>
        <begin position="301"/>
        <end position="462"/>
    </location>
</feature>
<keyword evidence="5 19" id="KW-0378">Hydrolase</keyword>
<evidence type="ECO:0000256" key="17">
    <source>
        <dbReference type="SAM" id="Phobius"/>
    </source>
</evidence>
<evidence type="ECO:0000256" key="12">
    <source>
        <dbReference type="ARBA" id="ARBA00036824"/>
    </source>
</evidence>
<evidence type="ECO:0000256" key="8">
    <source>
        <dbReference type="ARBA" id="ARBA00023136"/>
    </source>
</evidence>
<dbReference type="Pfam" id="PF00150">
    <property type="entry name" value="Cellulase"/>
    <property type="match status" value="1"/>
</dbReference>
<keyword evidence="4 17" id="KW-0812">Transmembrane</keyword>
<evidence type="ECO:0000256" key="11">
    <source>
        <dbReference type="ARBA" id="ARBA00023316"/>
    </source>
</evidence>
<proteinExistence type="inferred from homology"/>
<evidence type="ECO:0000256" key="2">
    <source>
        <dbReference type="ARBA" id="ARBA00005641"/>
    </source>
</evidence>
<keyword evidence="3" id="KW-1003">Cell membrane</keyword>
<evidence type="ECO:0000256" key="13">
    <source>
        <dbReference type="ARBA" id="ARBA00037126"/>
    </source>
</evidence>
<evidence type="ECO:0000256" key="9">
    <source>
        <dbReference type="ARBA" id="ARBA00023180"/>
    </source>
</evidence>
<keyword evidence="7 17" id="KW-1133">Transmembrane helix</keyword>
<evidence type="ECO:0000256" key="5">
    <source>
        <dbReference type="ARBA" id="ARBA00022801"/>
    </source>
</evidence>
<accession>A0ABQ8KUG6</accession>
<feature type="transmembrane region" description="Helical" evidence="17">
    <location>
        <begin position="133"/>
        <end position="157"/>
    </location>
</feature>
<dbReference type="Proteomes" id="UP000814176">
    <property type="component" value="Unassembled WGS sequence"/>
</dbReference>
<evidence type="ECO:0000256" key="16">
    <source>
        <dbReference type="SAM" id="MobiDB-lite"/>
    </source>
</evidence>
<evidence type="ECO:0000256" key="10">
    <source>
        <dbReference type="ARBA" id="ARBA00023295"/>
    </source>
</evidence>
<protein>
    <recommendedName>
        <fullName evidence="14">glucan 1,3-beta-glucosidase</fullName>
        <ecNumber evidence="14">3.2.1.58</ecNumber>
    </recommendedName>
    <alternativeName>
        <fullName evidence="15">Exo-1,3-beta-glucanase D</fullName>
    </alternativeName>
</protein>
<evidence type="ECO:0000313" key="20">
    <source>
        <dbReference type="Proteomes" id="UP000814176"/>
    </source>
</evidence>
<evidence type="ECO:0000313" key="19">
    <source>
        <dbReference type="EMBL" id="KAH9842722.1"/>
    </source>
</evidence>
<keyword evidence="6" id="KW-0735">Signal-anchor</keyword>
<dbReference type="RefSeq" id="XP_047783769.1">
    <property type="nucleotide sequence ID" value="XM_047922383.1"/>
</dbReference>
<evidence type="ECO:0000256" key="4">
    <source>
        <dbReference type="ARBA" id="ARBA00022692"/>
    </source>
</evidence>
<comment type="similarity">
    <text evidence="2">Belongs to the glycosyl hydrolase 5 (cellulase A) family.</text>
</comment>
<dbReference type="Gene3D" id="3.20.20.80">
    <property type="entry name" value="Glycosidases"/>
    <property type="match status" value="1"/>
</dbReference>
<sequence length="784" mass="84137">MAFRSYDPVPNPAARASNPDFDFELHSPRMGTFMGAALNDEASSLDTRPSSVTDDYSSSVRAFNRQSQADPSFGLHYRDDPHDPNASADNLGQPPKEFASPTSPTVPYANLSEKRRDPTTQYASPRQRSRKRAILIVGAIALIIIIVVVVVAVTLSVRKKSSPASSNISSGSGSSSQSGGSGSGKSGSTSSSIAVTGGDGSTVTMDSGATFTYSNKFGGYWYYDPEKPLTNNARAQSWTPPMNETFQYGTDNIRGVNLGGWLVPEPFIAPGLYEPYANSSYPAVDEWTLSYNLMNETSQGGLEGVLTNHYETFITEQDFAEIAGAGLNHVRIPIGYWAIETWAGEPFLAKVSWTYFLKAIEWARKYGLRINLDFHALPGSQNGWNHSGKLGTVNVLYGPMGLANAQRSLGYIRILAEFISQPQYSNVVTIFGVTNEPMGTQMGQDQLSAYYVQAYDIIRTASGIGEGKGPYILYHDGFYQLSQWVGFLTGADRIALDNHPYVCFGGQTSDPYSSRLTVPCDTWGADVNTSMTAFGLTTAGEWSNAINDCGLWVNGVNDGSRYEGTFDTTAVTGDCTPWTDYQNWDDTFKASVEQWALASMSSLQNWFFWTWKIGNSTVTGKVEAPQWSYQLGLQEGWMPTDPRQADGVCGNTNNFAAPLSAWQTGGAGAGSTAAGVAAQYAWPPATISNPGFASAATALPSYTATGGQVTLAVPTFTASSKTVSASVGSGWENAQDTAQKYAEIGTCEYLFPWVGPAAPPAPLCGGNNRRGAYAEPTPAPAGSS</sequence>
<name>A0ABQ8KUG6_9APHY</name>
<evidence type="ECO:0000256" key="14">
    <source>
        <dbReference type="ARBA" id="ARBA00038929"/>
    </source>
</evidence>
<dbReference type="GeneID" id="72003115"/>
<feature type="region of interest" description="Disordered" evidence="16">
    <location>
        <begin position="1"/>
        <end position="27"/>
    </location>
</feature>
<keyword evidence="11" id="KW-0961">Cell wall biogenesis/degradation</keyword>
<dbReference type="SUPFAM" id="SSF51445">
    <property type="entry name" value="(Trans)glycosidases"/>
    <property type="match status" value="1"/>
</dbReference>
<keyword evidence="10" id="KW-0326">Glycosidase</keyword>
<dbReference type="InterPro" id="IPR001547">
    <property type="entry name" value="Glyco_hydro_5"/>
</dbReference>
<feature type="compositionally biased region" description="Low complexity" evidence="16">
    <location>
        <begin position="162"/>
        <end position="178"/>
    </location>
</feature>
<dbReference type="PANTHER" id="PTHR31297:SF34">
    <property type="entry name" value="GLUCAN 1,3-BETA-GLUCOSIDASE 2"/>
    <property type="match status" value="1"/>
</dbReference>
<keyword evidence="20" id="KW-1185">Reference proteome</keyword>
<dbReference type="EMBL" id="JADCUA010000002">
    <property type="protein sequence ID" value="KAH9842722.1"/>
    <property type="molecule type" value="Genomic_DNA"/>
</dbReference>
<dbReference type="InterPro" id="IPR017853">
    <property type="entry name" value="GH"/>
</dbReference>
<keyword evidence="8 17" id="KW-0472">Membrane</keyword>
<evidence type="ECO:0000256" key="15">
    <source>
        <dbReference type="ARBA" id="ARBA00041260"/>
    </source>
</evidence>
<keyword evidence="9" id="KW-0325">Glycoprotein</keyword>